<protein>
    <recommendedName>
        <fullName evidence="5">Transmembrane protein</fullName>
    </recommendedName>
</protein>
<dbReference type="Proteomes" id="UP000647860">
    <property type="component" value="Unassembled WGS sequence"/>
</dbReference>
<reference evidence="3 4" key="1">
    <citation type="submission" date="2021-01" db="EMBL/GenBank/DDBJ databases">
        <title>Whole genome shotgun sequence of Verrucosispora gifhornensis NBRC 16317.</title>
        <authorList>
            <person name="Komaki H."/>
            <person name="Tamura T."/>
        </authorList>
    </citation>
    <scope>NUCLEOTIDE SEQUENCE [LARGE SCALE GENOMIC DNA]</scope>
    <source>
        <strain evidence="3 4">NBRC 16317</strain>
    </source>
</reference>
<feature type="region of interest" description="Disordered" evidence="1">
    <location>
        <begin position="1"/>
        <end position="58"/>
    </location>
</feature>
<evidence type="ECO:0000313" key="3">
    <source>
        <dbReference type="EMBL" id="GIJ13436.1"/>
    </source>
</evidence>
<feature type="transmembrane region" description="Helical" evidence="2">
    <location>
        <begin position="63"/>
        <end position="88"/>
    </location>
</feature>
<sequence>MQPWTNAQQSAQQSASAAHDAHRSAMQHGNDAAQRAAEQFRAAHQMGQTYHQRHPRPTRSGGFLAGVVKFVIFLVWLAVVAAMLPAAWELLRNR</sequence>
<evidence type="ECO:0008006" key="5">
    <source>
        <dbReference type="Google" id="ProtNLM"/>
    </source>
</evidence>
<accession>A0ABQ4I6B7</accession>
<organism evidence="3 4">
    <name type="scientific">Micromonospora gifhornensis</name>
    <dbReference type="NCBI Taxonomy" id="84594"/>
    <lineage>
        <taxon>Bacteria</taxon>
        <taxon>Bacillati</taxon>
        <taxon>Actinomycetota</taxon>
        <taxon>Actinomycetes</taxon>
        <taxon>Micromonosporales</taxon>
        <taxon>Micromonosporaceae</taxon>
        <taxon>Micromonospora</taxon>
    </lineage>
</organism>
<dbReference type="EMBL" id="BOPA01000002">
    <property type="protein sequence ID" value="GIJ13436.1"/>
    <property type="molecule type" value="Genomic_DNA"/>
</dbReference>
<keyword evidence="2" id="KW-1133">Transmembrane helix</keyword>
<keyword evidence="4" id="KW-1185">Reference proteome</keyword>
<feature type="compositionally biased region" description="Low complexity" evidence="1">
    <location>
        <begin position="7"/>
        <end position="18"/>
    </location>
</feature>
<keyword evidence="2" id="KW-0812">Transmembrane</keyword>
<proteinExistence type="predicted"/>
<evidence type="ECO:0000313" key="4">
    <source>
        <dbReference type="Proteomes" id="UP000647860"/>
    </source>
</evidence>
<gene>
    <name evidence="3" type="ORF">Vgi01_01200</name>
</gene>
<evidence type="ECO:0000256" key="1">
    <source>
        <dbReference type="SAM" id="MobiDB-lite"/>
    </source>
</evidence>
<evidence type="ECO:0000256" key="2">
    <source>
        <dbReference type="SAM" id="Phobius"/>
    </source>
</evidence>
<keyword evidence="2" id="KW-0472">Membrane</keyword>
<feature type="compositionally biased region" description="Low complexity" evidence="1">
    <location>
        <begin position="32"/>
        <end position="43"/>
    </location>
</feature>
<comment type="caution">
    <text evidence="3">The sequence shown here is derived from an EMBL/GenBank/DDBJ whole genome shotgun (WGS) entry which is preliminary data.</text>
</comment>
<name>A0ABQ4I6B7_9ACTN</name>
<dbReference type="RefSeq" id="WP_204289825.1">
    <property type="nucleotide sequence ID" value="NZ_BAAAGZ010000051.1"/>
</dbReference>